<reference evidence="13" key="1">
    <citation type="journal article" date="2019" name="Int. J. Syst. Evol. Microbiol.">
        <title>The Global Catalogue of Microorganisms (GCM) 10K type strain sequencing project: providing services to taxonomists for standard genome sequencing and annotation.</title>
        <authorList>
            <consortium name="The Broad Institute Genomics Platform"/>
            <consortium name="The Broad Institute Genome Sequencing Center for Infectious Disease"/>
            <person name="Wu L."/>
            <person name="Ma J."/>
        </authorList>
    </citation>
    <scope>NUCLEOTIDE SEQUENCE [LARGE SCALE GENOMIC DNA]</scope>
    <source>
        <strain evidence="13">CCUG 56698</strain>
    </source>
</reference>
<feature type="region of interest" description="Disordered" evidence="9">
    <location>
        <begin position="1"/>
        <end position="34"/>
    </location>
</feature>
<feature type="transmembrane region" description="Helical" evidence="10">
    <location>
        <begin position="339"/>
        <end position="357"/>
    </location>
</feature>
<dbReference type="RefSeq" id="WP_380975771.1">
    <property type="nucleotide sequence ID" value="NZ_JBHTEF010000001.1"/>
</dbReference>
<feature type="transmembrane region" description="Helical" evidence="10">
    <location>
        <begin position="272"/>
        <end position="290"/>
    </location>
</feature>
<feature type="transmembrane region" description="Helical" evidence="10">
    <location>
        <begin position="184"/>
        <end position="207"/>
    </location>
</feature>
<keyword evidence="3" id="KW-0813">Transport</keyword>
<evidence type="ECO:0000256" key="10">
    <source>
        <dbReference type="SAM" id="Phobius"/>
    </source>
</evidence>
<proteinExistence type="inferred from homology"/>
<evidence type="ECO:0000256" key="3">
    <source>
        <dbReference type="ARBA" id="ARBA00022448"/>
    </source>
</evidence>
<dbReference type="PANTHER" id="PTHR43528:SF1">
    <property type="entry name" value="ALPHA-KETOGLUTARATE PERMEASE"/>
    <property type="match status" value="1"/>
</dbReference>
<evidence type="ECO:0000256" key="9">
    <source>
        <dbReference type="SAM" id="MobiDB-lite"/>
    </source>
</evidence>
<keyword evidence="4" id="KW-1003">Cell membrane</keyword>
<dbReference type="Pfam" id="PF00083">
    <property type="entry name" value="Sugar_tr"/>
    <property type="match status" value="1"/>
</dbReference>
<evidence type="ECO:0000256" key="8">
    <source>
        <dbReference type="ARBA" id="ARBA00023136"/>
    </source>
</evidence>
<evidence type="ECO:0000256" key="6">
    <source>
        <dbReference type="ARBA" id="ARBA00022847"/>
    </source>
</evidence>
<dbReference type="InterPro" id="IPR020846">
    <property type="entry name" value="MFS_dom"/>
</dbReference>
<dbReference type="PROSITE" id="PS00217">
    <property type="entry name" value="SUGAR_TRANSPORT_2"/>
    <property type="match status" value="1"/>
</dbReference>
<keyword evidence="5 10" id="KW-0812">Transmembrane</keyword>
<dbReference type="PROSITE" id="PS00216">
    <property type="entry name" value="SUGAR_TRANSPORT_1"/>
    <property type="match status" value="1"/>
</dbReference>
<sequence>MAGTPNGPGGQAGAVTASVGGTPEESVEETAQGIESDAERWRALRRVLPAAGVGHFVEWFDFGLYGTLATVLSQNFFDKDNPGSALLSTFAVFAVGFVMRPIGGMFWGSLGDRHGRKNVLATVIILTSASTFLIGVLPTYAQVGVWASVLLVVVRLLQGFAAGGESSGATTLLLEYAPSRRRGFVTSFIDVFGFLAFLAGAGLSLLLSATLGEDVLDAWAWRIPFWVALILGLIGLYLRLKLEDTPEFLATQATQKVTASPLRDSFRTAWKALLFCVGFVVVKSVGHWMLQTFMPSYLQSDLNYNQTQSFQVTVIGFAVIVVLVPFMGMLSDRIGRRPLMIAGCAGFVLLSYPTLVLMGSGHFWAAVAAMSILGVFMAAIDGAINAAMPELFPTNIRYGSMSIAYNIAVAVFGGITPYVSTWLISATHNTYAPAFYIGAAALISGVVFVLAHETAHEPLRSRTGE</sequence>
<feature type="transmembrane region" description="Helical" evidence="10">
    <location>
        <begin position="363"/>
        <end position="384"/>
    </location>
</feature>
<dbReference type="Gene3D" id="1.20.1250.20">
    <property type="entry name" value="MFS general substrate transporter like domains"/>
    <property type="match status" value="2"/>
</dbReference>
<feature type="transmembrane region" description="Helical" evidence="10">
    <location>
        <begin position="431"/>
        <end position="451"/>
    </location>
</feature>
<comment type="subcellular location">
    <subcellularLocation>
        <location evidence="1">Cell membrane</location>
        <topology evidence="1">Multi-pass membrane protein</topology>
    </subcellularLocation>
</comment>
<dbReference type="InterPro" id="IPR005828">
    <property type="entry name" value="MFS_sugar_transport-like"/>
</dbReference>
<dbReference type="Proteomes" id="UP001596527">
    <property type="component" value="Unassembled WGS sequence"/>
</dbReference>
<evidence type="ECO:0000259" key="11">
    <source>
        <dbReference type="PROSITE" id="PS50850"/>
    </source>
</evidence>
<dbReference type="PROSITE" id="PS50850">
    <property type="entry name" value="MFS"/>
    <property type="match status" value="1"/>
</dbReference>
<feature type="transmembrane region" description="Helical" evidence="10">
    <location>
        <begin position="85"/>
        <end position="107"/>
    </location>
</feature>
<evidence type="ECO:0000256" key="1">
    <source>
        <dbReference type="ARBA" id="ARBA00004651"/>
    </source>
</evidence>
<evidence type="ECO:0000256" key="2">
    <source>
        <dbReference type="ARBA" id="ARBA00008240"/>
    </source>
</evidence>
<comment type="similarity">
    <text evidence="2">Belongs to the major facilitator superfamily. Metabolite:H+ Symporter (MHS) family (TC 2.A.1.6) family.</text>
</comment>
<evidence type="ECO:0000256" key="5">
    <source>
        <dbReference type="ARBA" id="ARBA00022692"/>
    </source>
</evidence>
<dbReference type="SUPFAM" id="SSF103473">
    <property type="entry name" value="MFS general substrate transporter"/>
    <property type="match status" value="1"/>
</dbReference>
<dbReference type="InterPro" id="IPR051084">
    <property type="entry name" value="H+-coupled_symporters"/>
</dbReference>
<feature type="domain" description="Major facilitator superfamily (MFS) profile" evidence="11">
    <location>
        <begin position="47"/>
        <end position="457"/>
    </location>
</feature>
<keyword evidence="13" id="KW-1185">Reference proteome</keyword>
<protein>
    <submittedName>
        <fullName evidence="12">MFS transporter</fullName>
    </submittedName>
</protein>
<evidence type="ECO:0000313" key="12">
    <source>
        <dbReference type="EMBL" id="MFC7582000.1"/>
    </source>
</evidence>
<comment type="caution">
    <text evidence="12">The sequence shown here is derived from an EMBL/GenBank/DDBJ whole genome shotgun (WGS) entry which is preliminary data.</text>
</comment>
<dbReference type="InterPro" id="IPR036259">
    <property type="entry name" value="MFS_trans_sf"/>
</dbReference>
<dbReference type="EMBL" id="JBHTEF010000001">
    <property type="protein sequence ID" value="MFC7582000.1"/>
    <property type="molecule type" value="Genomic_DNA"/>
</dbReference>
<keyword evidence="8 10" id="KW-0472">Membrane</keyword>
<evidence type="ECO:0000313" key="13">
    <source>
        <dbReference type="Proteomes" id="UP001596527"/>
    </source>
</evidence>
<keyword evidence="6" id="KW-0769">Symport</keyword>
<name>A0ABW2SQ78_9ACTO</name>
<feature type="transmembrane region" description="Helical" evidence="10">
    <location>
        <begin position="404"/>
        <end position="425"/>
    </location>
</feature>
<evidence type="ECO:0000256" key="7">
    <source>
        <dbReference type="ARBA" id="ARBA00022989"/>
    </source>
</evidence>
<dbReference type="InterPro" id="IPR011701">
    <property type="entry name" value="MFS"/>
</dbReference>
<feature type="transmembrane region" description="Helical" evidence="10">
    <location>
        <begin position="310"/>
        <end position="327"/>
    </location>
</feature>
<evidence type="ECO:0000256" key="4">
    <source>
        <dbReference type="ARBA" id="ARBA00022475"/>
    </source>
</evidence>
<keyword evidence="7 10" id="KW-1133">Transmembrane helix</keyword>
<feature type="transmembrane region" description="Helical" evidence="10">
    <location>
        <begin position="219"/>
        <end position="238"/>
    </location>
</feature>
<feature type="compositionally biased region" description="Gly residues" evidence="9">
    <location>
        <begin position="1"/>
        <end position="12"/>
    </location>
</feature>
<dbReference type="PANTHER" id="PTHR43528">
    <property type="entry name" value="ALPHA-KETOGLUTARATE PERMEASE"/>
    <property type="match status" value="1"/>
</dbReference>
<dbReference type="InterPro" id="IPR005829">
    <property type="entry name" value="Sugar_transporter_CS"/>
</dbReference>
<accession>A0ABW2SQ78</accession>
<dbReference type="Pfam" id="PF07690">
    <property type="entry name" value="MFS_1"/>
    <property type="match status" value="1"/>
</dbReference>
<gene>
    <name evidence="12" type="ORF">ACFQWG_12420</name>
</gene>
<feature type="transmembrane region" description="Helical" evidence="10">
    <location>
        <begin position="119"/>
        <end position="137"/>
    </location>
</feature>
<organism evidence="12 13">
    <name type="scientific">Schaalia naturae</name>
    <dbReference type="NCBI Taxonomy" id="635203"/>
    <lineage>
        <taxon>Bacteria</taxon>
        <taxon>Bacillati</taxon>
        <taxon>Actinomycetota</taxon>
        <taxon>Actinomycetes</taxon>
        <taxon>Actinomycetales</taxon>
        <taxon>Actinomycetaceae</taxon>
        <taxon>Schaalia</taxon>
    </lineage>
</organism>